<evidence type="ECO:0000313" key="1">
    <source>
        <dbReference type="EMBL" id="KAF3971436.1"/>
    </source>
</evidence>
<sequence>MVFTPTNKWATKFVLVNEIVLICRSNSFALVDVIDPNGFKNLGLNEMANTSIGHYGDRNDALDFLDERWVWHVRNASLRWLRCNETTCTNLFDDLDLFGVYDFDNGSATWHLASLLILSLQSTIWDSFRLPAHKMMGFYLRSLSPLCGAYKTCFFASSLRRRPQLSKPF</sequence>
<accession>A0A8J4RDX7</accession>
<keyword evidence="2" id="KW-1185">Reference proteome</keyword>
<proteinExistence type="predicted"/>
<dbReference type="Proteomes" id="UP000737018">
    <property type="component" value="Unassembled WGS sequence"/>
</dbReference>
<evidence type="ECO:0000313" key="2">
    <source>
        <dbReference type="Proteomes" id="UP000737018"/>
    </source>
</evidence>
<dbReference type="EMBL" id="JRKL02000430">
    <property type="protein sequence ID" value="KAF3971436.1"/>
    <property type="molecule type" value="Genomic_DNA"/>
</dbReference>
<comment type="caution">
    <text evidence="1">The sequence shown here is derived from an EMBL/GenBank/DDBJ whole genome shotgun (WGS) entry which is preliminary data.</text>
</comment>
<name>A0A8J4RDX7_9ROSI</name>
<protein>
    <submittedName>
        <fullName evidence="1">Uncharacterized protein</fullName>
    </submittedName>
</protein>
<gene>
    <name evidence="1" type="ORF">CMV_004963</name>
</gene>
<dbReference type="AlphaFoldDB" id="A0A8J4RDX7"/>
<reference evidence="1" key="1">
    <citation type="submission" date="2020-03" db="EMBL/GenBank/DDBJ databases">
        <title>Castanea mollissima Vanexum genome sequencing.</title>
        <authorList>
            <person name="Staton M."/>
        </authorList>
    </citation>
    <scope>NUCLEOTIDE SEQUENCE</scope>
    <source>
        <tissue evidence="1">Leaf</tissue>
    </source>
</reference>
<organism evidence="1 2">
    <name type="scientific">Castanea mollissima</name>
    <name type="common">Chinese chestnut</name>
    <dbReference type="NCBI Taxonomy" id="60419"/>
    <lineage>
        <taxon>Eukaryota</taxon>
        <taxon>Viridiplantae</taxon>
        <taxon>Streptophyta</taxon>
        <taxon>Embryophyta</taxon>
        <taxon>Tracheophyta</taxon>
        <taxon>Spermatophyta</taxon>
        <taxon>Magnoliopsida</taxon>
        <taxon>eudicotyledons</taxon>
        <taxon>Gunneridae</taxon>
        <taxon>Pentapetalae</taxon>
        <taxon>rosids</taxon>
        <taxon>fabids</taxon>
        <taxon>Fagales</taxon>
        <taxon>Fagaceae</taxon>
        <taxon>Castanea</taxon>
    </lineage>
</organism>
<dbReference type="OrthoDB" id="1786658at2759"/>